<name>A0A2K8MSN8_9SPHN</name>
<evidence type="ECO:0000313" key="3">
    <source>
        <dbReference type="EMBL" id="ATY34521.1"/>
    </source>
</evidence>
<dbReference type="KEGG" id="sphc:CVN68_09025"/>
<dbReference type="InterPro" id="IPR005625">
    <property type="entry name" value="PepSY-ass_TM"/>
</dbReference>
<dbReference type="Pfam" id="PF03929">
    <property type="entry name" value="PepSY_TM"/>
    <property type="match status" value="1"/>
</dbReference>
<dbReference type="OrthoDB" id="9776609at2"/>
<evidence type="ECO:0000256" key="1">
    <source>
        <dbReference type="SAM" id="MobiDB-lite"/>
    </source>
</evidence>
<feature type="region of interest" description="Disordered" evidence="1">
    <location>
        <begin position="87"/>
        <end position="118"/>
    </location>
</feature>
<feature type="transmembrane region" description="Helical" evidence="2">
    <location>
        <begin position="343"/>
        <end position="365"/>
    </location>
</feature>
<feature type="transmembrane region" description="Helical" evidence="2">
    <location>
        <begin position="481"/>
        <end position="503"/>
    </location>
</feature>
<dbReference type="EMBL" id="CP024923">
    <property type="protein sequence ID" value="ATY34521.1"/>
    <property type="molecule type" value="Genomic_DNA"/>
</dbReference>
<sequence>MNKGFRQSQAFLHTWSGLLLGWLLFAVFVAGTIAFYREGLNRWMRPELARVEQPMQVLAGAQRFLDRKAPDAKSWFIPMPNARSPGTQIFWQPEPKKGEPPRRRGRRNNQALIGSDGEPATVRETRGGEFFYRFHFDLYYMPVIWARWLVGFATMMMLVAILSGIVTHKKIFRDFFTLRRAKGQRSWLDGHNASAVLALPFHLMITYTGLVTLMAMLMPWAVVANYSDDAKMFETLFPEAPEVERTGQRMPMVPLTSIVQDAERRLGAPAGFIDVALPGDAAARVTISRSSSSMLSARTPSLTYEGATGKLVWQSPAPGGASVTAGAMIGLHAGRFADYGMRWIYFLCGVAGSVMVASGLVLWTVKRREKLPDPARPHFGFRLVERFNVAVIAGFPLGIAAMLWANRLLPVAMKGRGEWEVHVLFLAWLAALLLALVRRPQIAWTIVLGTTGILLAAIPFYNLAATEQGIAATIARGDWLMAGTDAVILGFGLGFVAIAARVGRYRPAARKPRRQVVEQSAPVLEPAE</sequence>
<dbReference type="RefSeq" id="WP_100284308.1">
    <property type="nucleotide sequence ID" value="NZ_CP024923.1"/>
</dbReference>
<keyword evidence="2" id="KW-1133">Transmembrane helix</keyword>
<feature type="transmembrane region" description="Helical" evidence="2">
    <location>
        <begin position="386"/>
        <end position="407"/>
    </location>
</feature>
<organism evidence="3 4">
    <name type="scientific">Sphingomonas psychrotolerans</name>
    <dbReference type="NCBI Taxonomy" id="1327635"/>
    <lineage>
        <taxon>Bacteria</taxon>
        <taxon>Pseudomonadati</taxon>
        <taxon>Pseudomonadota</taxon>
        <taxon>Alphaproteobacteria</taxon>
        <taxon>Sphingomonadales</taxon>
        <taxon>Sphingomonadaceae</taxon>
        <taxon>Sphingomonas</taxon>
    </lineage>
</organism>
<keyword evidence="4" id="KW-1185">Reference proteome</keyword>
<feature type="transmembrane region" description="Helical" evidence="2">
    <location>
        <begin position="145"/>
        <end position="166"/>
    </location>
</feature>
<reference evidence="3 4" key="1">
    <citation type="submission" date="2017-11" db="EMBL/GenBank/DDBJ databases">
        <title>Complete genome sequence of Sphingomonas sp. Strain Cra20, a psychrotolerant potential plant growth promoting rhizobacteria.</title>
        <authorList>
            <person name="Luo Y."/>
        </authorList>
    </citation>
    <scope>NUCLEOTIDE SEQUENCE [LARGE SCALE GENOMIC DNA]</scope>
    <source>
        <strain evidence="3 4">Cra20</strain>
    </source>
</reference>
<evidence type="ECO:0000256" key="2">
    <source>
        <dbReference type="SAM" id="Phobius"/>
    </source>
</evidence>
<dbReference type="PANTHER" id="PTHR34219:SF4">
    <property type="entry name" value="PEPSY DOMAIN-CONTAINING PROTEIN"/>
    <property type="match status" value="1"/>
</dbReference>
<dbReference type="Proteomes" id="UP000229081">
    <property type="component" value="Chromosome"/>
</dbReference>
<gene>
    <name evidence="3" type="ORF">CVN68_09025</name>
</gene>
<accession>A0A2K8MSN8</accession>
<proteinExistence type="predicted"/>
<feature type="transmembrane region" description="Helical" evidence="2">
    <location>
        <begin position="12"/>
        <end position="36"/>
    </location>
</feature>
<keyword evidence="2" id="KW-0812">Transmembrane</keyword>
<dbReference type="AlphaFoldDB" id="A0A2K8MSN8"/>
<protein>
    <submittedName>
        <fullName evidence="3">PepSY domain-containing protein</fullName>
    </submittedName>
</protein>
<evidence type="ECO:0000313" key="4">
    <source>
        <dbReference type="Proteomes" id="UP000229081"/>
    </source>
</evidence>
<keyword evidence="2" id="KW-0472">Membrane</keyword>
<feature type="transmembrane region" description="Helical" evidence="2">
    <location>
        <begin position="195"/>
        <end position="222"/>
    </location>
</feature>
<dbReference type="PANTHER" id="PTHR34219">
    <property type="entry name" value="IRON-REGULATED INNER MEMBRANE PROTEIN-RELATED"/>
    <property type="match status" value="1"/>
</dbReference>
<feature type="transmembrane region" description="Helical" evidence="2">
    <location>
        <begin position="442"/>
        <end position="461"/>
    </location>
</feature>
<feature type="transmembrane region" description="Helical" evidence="2">
    <location>
        <begin position="419"/>
        <end position="437"/>
    </location>
</feature>